<keyword evidence="3" id="KW-1134">Transmembrane beta strand</keyword>
<dbReference type="Proteomes" id="UP000240572">
    <property type="component" value="Unassembled WGS sequence"/>
</dbReference>
<organism evidence="9 10">
    <name type="scientific">Taibaiella chishuiensis</name>
    <dbReference type="NCBI Taxonomy" id="1434707"/>
    <lineage>
        <taxon>Bacteria</taxon>
        <taxon>Pseudomonadati</taxon>
        <taxon>Bacteroidota</taxon>
        <taxon>Chitinophagia</taxon>
        <taxon>Chitinophagales</taxon>
        <taxon>Chitinophagaceae</taxon>
        <taxon>Taibaiella</taxon>
    </lineage>
</organism>
<dbReference type="GO" id="GO:0044718">
    <property type="term" value="P:siderophore transmembrane transport"/>
    <property type="evidence" value="ECO:0007669"/>
    <property type="project" value="TreeGrafter"/>
</dbReference>
<dbReference type="EMBL" id="PYGD01000015">
    <property type="protein sequence ID" value="PSK88126.1"/>
    <property type="molecule type" value="Genomic_DNA"/>
</dbReference>
<dbReference type="PANTHER" id="PTHR30069">
    <property type="entry name" value="TONB-DEPENDENT OUTER MEMBRANE RECEPTOR"/>
    <property type="match status" value="1"/>
</dbReference>
<keyword evidence="7" id="KW-0998">Cell outer membrane</keyword>
<evidence type="ECO:0000256" key="4">
    <source>
        <dbReference type="ARBA" id="ARBA00022692"/>
    </source>
</evidence>
<evidence type="ECO:0000256" key="3">
    <source>
        <dbReference type="ARBA" id="ARBA00022452"/>
    </source>
</evidence>
<evidence type="ECO:0000256" key="5">
    <source>
        <dbReference type="ARBA" id="ARBA00022729"/>
    </source>
</evidence>
<keyword evidence="2" id="KW-0813">Transport</keyword>
<evidence type="ECO:0000256" key="2">
    <source>
        <dbReference type="ARBA" id="ARBA00022448"/>
    </source>
</evidence>
<evidence type="ECO:0000313" key="9">
    <source>
        <dbReference type="EMBL" id="PSK88126.1"/>
    </source>
</evidence>
<dbReference type="InterPro" id="IPR012910">
    <property type="entry name" value="Plug_dom"/>
</dbReference>
<dbReference type="Gene3D" id="2.40.170.20">
    <property type="entry name" value="TonB-dependent receptor, beta-barrel domain"/>
    <property type="match status" value="1"/>
</dbReference>
<keyword evidence="10" id="KW-1185">Reference proteome</keyword>
<keyword evidence="5" id="KW-0732">Signal</keyword>
<evidence type="ECO:0000259" key="8">
    <source>
        <dbReference type="Pfam" id="PF07715"/>
    </source>
</evidence>
<dbReference type="Pfam" id="PF13715">
    <property type="entry name" value="CarbopepD_reg_2"/>
    <property type="match status" value="1"/>
</dbReference>
<gene>
    <name evidence="9" type="ORF">B0I18_11520</name>
</gene>
<proteinExistence type="predicted"/>
<keyword evidence="6" id="KW-0472">Membrane</keyword>
<dbReference type="InterPro" id="IPR036942">
    <property type="entry name" value="Beta-barrel_TonB_sf"/>
</dbReference>
<keyword evidence="9" id="KW-0675">Receptor</keyword>
<dbReference type="SUPFAM" id="SSF56935">
    <property type="entry name" value="Porins"/>
    <property type="match status" value="1"/>
</dbReference>
<dbReference type="GO" id="GO:0009279">
    <property type="term" value="C:cell outer membrane"/>
    <property type="evidence" value="ECO:0007669"/>
    <property type="project" value="UniProtKB-SubCell"/>
</dbReference>
<dbReference type="AlphaFoldDB" id="A0A2P8CT28"/>
<dbReference type="Pfam" id="PF07715">
    <property type="entry name" value="Plug"/>
    <property type="match status" value="1"/>
</dbReference>
<feature type="domain" description="TonB-dependent receptor plug" evidence="8">
    <location>
        <begin position="240"/>
        <end position="313"/>
    </location>
</feature>
<comment type="subcellular location">
    <subcellularLocation>
        <location evidence="1">Cell outer membrane</location>
        <topology evidence="1">Multi-pass membrane protein</topology>
    </subcellularLocation>
</comment>
<protein>
    <submittedName>
        <fullName evidence="9">Outer membrane receptor for ferrienterochelin and colicin</fullName>
    </submittedName>
</protein>
<dbReference type="InterPro" id="IPR008969">
    <property type="entry name" value="CarboxyPept-like_regulatory"/>
</dbReference>
<evidence type="ECO:0000256" key="6">
    <source>
        <dbReference type="ARBA" id="ARBA00023136"/>
    </source>
</evidence>
<evidence type="ECO:0000313" key="10">
    <source>
        <dbReference type="Proteomes" id="UP000240572"/>
    </source>
</evidence>
<comment type="caution">
    <text evidence="9">The sequence shown here is derived from an EMBL/GenBank/DDBJ whole genome shotgun (WGS) entry which is preliminary data.</text>
</comment>
<dbReference type="OrthoDB" id="9803050at2"/>
<dbReference type="GO" id="GO:0015344">
    <property type="term" value="F:siderophore uptake transmembrane transporter activity"/>
    <property type="evidence" value="ECO:0007669"/>
    <property type="project" value="TreeGrafter"/>
</dbReference>
<sequence>MMYSGKLRQFWRIVILFVCVIRSDGLHAQLSGTRISIDFATGSLEGCLLRLQKASALPLAYETSSLPERSVQAAVFKNEKLSSILDYLLTGTGYIYEELHGVIVIRPGAESLPPVRGAYRICGTVKDHSRDLPLAGAAIFVPEYRTLGTFTDSAGTFSFYAPVNHVGLQIRHISFETLDVLAEDKDGTCPTFNMEPAPAGLDVMEIQSRPEPSSISALSKVSPDIRKMSFLPLFCGDVDLLGIIKANPGIQQGNDGSGSLIVRGGAPDQHMVLLDGATLYTSGHLLGLVSSIHAAAVKSADIYKGAFPARFGGRLSSFWDIAMKSGDTRKFHGDLSLGTMASSVMLEVPLVKDKTSLLLAGRRSYHDLYLRWSQPGLQLHFQDLNLKFQHKFSEHDYVYYTGYYSSDVFHSENLIVLNNDESRKHAVTLQTKNQVHVFKWKHIFSDRLITNLSFSTSGYNLKSAYRFESAYYGMTDVVEQGFSTGLNDFVARLSGDYVVSSRHSIGAGVSYTIHSFKPSINTSILFQSIDSAQDPNRSVVDPSLNYETDAYVEDNFEITEKLRINAGLHFNGLKFDTGNSFSIQPRVNLCYQPSGYWSVNLSYVRMSQNLHLLTNNLTSLPSDFWIASSSAIRPQSSDQVSLGISGGATESKYKWSVESYYKWSRHVTELLITDTLFMSTGNNTKLEWEQAITQGKAAAYGLEFLLQKQSGRLTGWLGYTLAWSNRTLPEVNDGLTFPYKYDRRHNVNLVLLYKLGKSIELSSVFTFQSKPRFPVLMFRSDDNSPFTMVFRSLISESIPQPATYHRLDMGISWIKENEHKVKRILNLSIFNVYNHRNPAFYYSGYNIDQTTPVLPDKKDILPFMVALSCRLCF</sequence>
<dbReference type="InterPro" id="IPR039426">
    <property type="entry name" value="TonB-dep_rcpt-like"/>
</dbReference>
<evidence type="ECO:0000256" key="7">
    <source>
        <dbReference type="ARBA" id="ARBA00023237"/>
    </source>
</evidence>
<name>A0A2P8CT28_9BACT</name>
<keyword evidence="4" id="KW-0812">Transmembrane</keyword>
<accession>A0A2P8CT28</accession>
<dbReference type="SUPFAM" id="SSF49464">
    <property type="entry name" value="Carboxypeptidase regulatory domain-like"/>
    <property type="match status" value="1"/>
</dbReference>
<evidence type="ECO:0000256" key="1">
    <source>
        <dbReference type="ARBA" id="ARBA00004571"/>
    </source>
</evidence>
<dbReference type="PANTHER" id="PTHR30069:SF29">
    <property type="entry name" value="HEMOGLOBIN AND HEMOGLOBIN-HAPTOGLOBIN-BINDING PROTEIN 1-RELATED"/>
    <property type="match status" value="1"/>
</dbReference>
<reference evidence="9 10" key="1">
    <citation type="submission" date="2018-03" db="EMBL/GenBank/DDBJ databases">
        <title>Genomic Encyclopedia of Type Strains, Phase III (KMG-III): the genomes of soil and plant-associated and newly described type strains.</title>
        <authorList>
            <person name="Whitman W."/>
        </authorList>
    </citation>
    <scope>NUCLEOTIDE SEQUENCE [LARGE SCALE GENOMIC DNA]</scope>
    <source>
        <strain evidence="9 10">CGMCC 1.12700</strain>
    </source>
</reference>